<dbReference type="PANTHER" id="PTHR30371:SF0">
    <property type="entry name" value="SEC-INDEPENDENT PROTEIN TRANSLOCASE PROTEIN TATC, CHLOROPLASTIC-RELATED"/>
    <property type="match status" value="1"/>
</dbReference>
<feature type="transmembrane region" description="Helical" evidence="7">
    <location>
        <begin position="163"/>
        <end position="187"/>
    </location>
</feature>
<sequence length="263" mass="28610">MPPRKPRVDERRMSLGAHLIELRKRLTISGIAIFLGAIGGFIIAPTLWEALSEPIESIAASQRATINYTGITEAFDTNVQIAFLVGIVGTSPIWLYQIWAFIVPALLRKERRYALAFVGSAIPLFLAGAALGAIIFPRTVTLLLSFAPEDFSTFLTARYFLDFFIKLVLAVGIAFVLPVFLVLFNFIGILSAKAVLKGWRIAVLGIVIFTALATPSADILAMFMLAIPMVGLYYLAAGVAWLHDRAVARRLAALETDTGGLLA</sequence>
<dbReference type="InterPro" id="IPR002033">
    <property type="entry name" value="TatC"/>
</dbReference>
<feature type="transmembrane region" description="Helical" evidence="7">
    <location>
        <begin position="81"/>
        <end position="107"/>
    </location>
</feature>
<dbReference type="AlphaFoldDB" id="A0A916WG62"/>
<dbReference type="NCBIfam" id="TIGR00945">
    <property type="entry name" value="tatC"/>
    <property type="match status" value="1"/>
</dbReference>
<evidence type="ECO:0000256" key="2">
    <source>
        <dbReference type="ARBA" id="ARBA00022692"/>
    </source>
</evidence>
<accession>A0A916WG62</accession>
<feature type="transmembrane region" description="Helical" evidence="7">
    <location>
        <begin position="194"/>
        <end position="213"/>
    </location>
</feature>
<feature type="transmembrane region" description="Helical" evidence="7">
    <location>
        <begin position="219"/>
        <end position="242"/>
    </location>
</feature>
<dbReference type="Proteomes" id="UP000606922">
    <property type="component" value="Unassembled WGS sequence"/>
</dbReference>
<evidence type="ECO:0000256" key="3">
    <source>
        <dbReference type="ARBA" id="ARBA00022927"/>
    </source>
</evidence>
<dbReference type="PRINTS" id="PR01840">
    <property type="entry name" value="TATCFAMILY"/>
</dbReference>
<comment type="similarity">
    <text evidence="7">Belongs to the TatC family.</text>
</comment>
<name>A0A916WG62_9MICO</name>
<keyword evidence="3 7" id="KW-0653">Protein transport</keyword>
<dbReference type="EMBL" id="BMGB01000001">
    <property type="protein sequence ID" value="GGA94671.1"/>
    <property type="molecule type" value="Genomic_DNA"/>
</dbReference>
<feature type="transmembrane region" description="Helical" evidence="7">
    <location>
        <begin position="114"/>
        <end position="136"/>
    </location>
</feature>
<comment type="caution">
    <text evidence="8">The sequence shown here is derived from an EMBL/GenBank/DDBJ whole genome shotgun (WGS) entry which is preliminary data.</text>
</comment>
<comment type="subcellular location">
    <subcellularLocation>
        <location evidence="7">Cell membrane</location>
        <topology evidence="7">Multi-pass membrane protein</topology>
    </subcellularLocation>
    <subcellularLocation>
        <location evidence="1">Membrane</location>
        <topology evidence="1">Multi-pass membrane protein</topology>
    </subcellularLocation>
</comment>
<reference evidence="8" key="1">
    <citation type="journal article" date="2014" name="Int. J. Syst. Evol. Microbiol.">
        <title>Complete genome sequence of Corynebacterium casei LMG S-19264T (=DSM 44701T), isolated from a smear-ripened cheese.</title>
        <authorList>
            <consortium name="US DOE Joint Genome Institute (JGI-PGF)"/>
            <person name="Walter F."/>
            <person name="Albersmeier A."/>
            <person name="Kalinowski J."/>
            <person name="Ruckert C."/>
        </authorList>
    </citation>
    <scope>NUCLEOTIDE SEQUENCE</scope>
    <source>
        <strain evidence="8">CGMCC 1.12813</strain>
    </source>
</reference>
<keyword evidence="4 7" id="KW-1133">Transmembrane helix</keyword>
<dbReference type="HAMAP" id="MF_00902">
    <property type="entry name" value="TatC"/>
    <property type="match status" value="1"/>
</dbReference>
<evidence type="ECO:0000256" key="4">
    <source>
        <dbReference type="ARBA" id="ARBA00022989"/>
    </source>
</evidence>
<dbReference type="Pfam" id="PF00902">
    <property type="entry name" value="TatC"/>
    <property type="match status" value="1"/>
</dbReference>
<keyword evidence="6 7" id="KW-0472">Membrane</keyword>
<evidence type="ECO:0000256" key="6">
    <source>
        <dbReference type="ARBA" id="ARBA00023136"/>
    </source>
</evidence>
<dbReference type="GO" id="GO:0009977">
    <property type="term" value="F:proton motive force dependent protein transmembrane transporter activity"/>
    <property type="evidence" value="ECO:0007669"/>
    <property type="project" value="TreeGrafter"/>
</dbReference>
<reference evidence="8" key="2">
    <citation type="submission" date="2020-09" db="EMBL/GenBank/DDBJ databases">
        <authorList>
            <person name="Sun Q."/>
            <person name="Zhou Y."/>
        </authorList>
    </citation>
    <scope>NUCLEOTIDE SEQUENCE</scope>
    <source>
        <strain evidence="8">CGMCC 1.12813</strain>
    </source>
</reference>
<dbReference type="GO" id="GO:0065002">
    <property type="term" value="P:intracellular protein transmembrane transport"/>
    <property type="evidence" value="ECO:0007669"/>
    <property type="project" value="TreeGrafter"/>
</dbReference>
<evidence type="ECO:0000256" key="1">
    <source>
        <dbReference type="ARBA" id="ARBA00004141"/>
    </source>
</evidence>
<keyword evidence="5 7" id="KW-0811">Translocation</keyword>
<proteinExistence type="inferred from homology"/>
<evidence type="ECO:0000313" key="9">
    <source>
        <dbReference type="Proteomes" id="UP000606922"/>
    </source>
</evidence>
<evidence type="ECO:0000313" key="8">
    <source>
        <dbReference type="EMBL" id="GGA94671.1"/>
    </source>
</evidence>
<feature type="transmembrane region" description="Helical" evidence="7">
    <location>
        <begin position="26"/>
        <end position="48"/>
    </location>
</feature>
<keyword evidence="2 7" id="KW-0812">Transmembrane</keyword>
<evidence type="ECO:0000256" key="7">
    <source>
        <dbReference type="HAMAP-Rule" id="MF_00902"/>
    </source>
</evidence>
<dbReference type="PANTHER" id="PTHR30371">
    <property type="entry name" value="SEC-INDEPENDENT PROTEIN TRANSLOCASE PROTEIN TATC"/>
    <property type="match status" value="1"/>
</dbReference>
<comment type="subunit">
    <text evidence="7">The Tat system comprises two distinct complexes: a TatABC complex, containing multiple copies of TatA, TatB and TatC subunits, and a separate TatA complex, containing only TatA subunits. Substrates initially bind to the TatABC complex, which probably triggers association of the separate TatA complex to form the active translocon.</text>
</comment>
<organism evidence="8 9">
    <name type="scientific">Conyzicola nivalis</name>
    <dbReference type="NCBI Taxonomy" id="1477021"/>
    <lineage>
        <taxon>Bacteria</taxon>
        <taxon>Bacillati</taxon>
        <taxon>Actinomycetota</taxon>
        <taxon>Actinomycetes</taxon>
        <taxon>Micrococcales</taxon>
        <taxon>Microbacteriaceae</taxon>
        <taxon>Conyzicola</taxon>
    </lineage>
</organism>
<gene>
    <name evidence="7 8" type="primary">tatC</name>
    <name evidence="8" type="ORF">GCM10010979_06450</name>
</gene>
<keyword evidence="9" id="KW-1185">Reference proteome</keyword>
<keyword evidence="7" id="KW-0813">Transport</keyword>
<evidence type="ECO:0000256" key="5">
    <source>
        <dbReference type="ARBA" id="ARBA00023010"/>
    </source>
</evidence>
<keyword evidence="7" id="KW-1003">Cell membrane</keyword>
<dbReference type="GO" id="GO:0043953">
    <property type="term" value="P:protein transport by the Tat complex"/>
    <property type="evidence" value="ECO:0007669"/>
    <property type="project" value="UniProtKB-UniRule"/>
</dbReference>
<protein>
    <recommendedName>
        <fullName evidence="7">Sec-independent protein translocase protein TatC</fullName>
    </recommendedName>
</protein>
<comment type="function">
    <text evidence="7">Part of the twin-arginine translocation (Tat) system that transports large folded proteins containing a characteristic twin-arginine motif in their signal peptide across membranes. Together with TatB, TatC is part of a receptor directly interacting with Tat signal peptides.</text>
</comment>
<dbReference type="GO" id="GO:0033281">
    <property type="term" value="C:TAT protein transport complex"/>
    <property type="evidence" value="ECO:0007669"/>
    <property type="project" value="UniProtKB-UniRule"/>
</dbReference>